<organism evidence="7">
    <name type="scientific">Meretrix meretrix</name>
    <name type="common">Asiatic hard clam</name>
    <name type="synonym">Venus meretrix</name>
    <dbReference type="NCBI Taxonomy" id="291251"/>
    <lineage>
        <taxon>Eukaryota</taxon>
        <taxon>Metazoa</taxon>
        <taxon>Spiralia</taxon>
        <taxon>Lophotrochozoa</taxon>
        <taxon>Mollusca</taxon>
        <taxon>Bivalvia</taxon>
        <taxon>Autobranchia</taxon>
        <taxon>Heteroconchia</taxon>
        <taxon>Euheterodonta</taxon>
        <taxon>Imparidentia</taxon>
        <taxon>Neoheterodontei</taxon>
        <taxon>Venerida</taxon>
        <taxon>Veneroidea</taxon>
        <taxon>Veneridae</taxon>
        <taxon>Meretrix</taxon>
    </lineage>
</organism>
<evidence type="ECO:0000256" key="1">
    <source>
        <dbReference type="ARBA" id="ARBA00006686"/>
    </source>
</evidence>
<evidence type="ECO:0000256" key="5">
    <source>
        <dbReference type="SAM" id="MobiDB-lite"/>
    </source>
</evidence>
<reference evidence="7" key="1">
    <citation type="submission" date="2015-03" db="EMBL/GenBank/DDBJ databases">
        <authorList>
            <person name="Zou L."/>
        </authorList>
    </citation>
    <scope>NUCLEOTIDE SEQUENCE</scope>
</reference>
<feature type="compositionally biased region" description="Low complexity" evidence="5">
    <location>
        <begin position="259"/>
        <end position="275"/>
    </location>
</feature>
<keyword evidence="2 4" id="KW-0339">Growth factor</keyword>
<evidence type="ECO:0000256" key="2">
    <source>
        <dbReference type="ARBA" id="ARBA00023030"/>
    </source>
</evidence>
<dbReference type="SUPFAM" id="SSF57501">
    <property type="entry name" value="Cystine-knot cytokines"/>
    <property type="match status" value="1"/>
</dbReference>
<dbReference type="PANTHER" id="PTHR11633">
    <property type="entry name" value="PLATELET-DERIVED GROWTH FACTOR"/>
    <property type="match status" value="1"/>
</dbReference>
<dbReference type="GO" id="GO:0070851">
    <property type="term" value="F:growth factor receptor binding"/>
    <property type="evidence" value="ECO:0007669"/>
    <property type="project" value="TreeGrafter"/>
</dbReference>
<keyword evidence="3" id="KW-0497">Mitogen</keyword>
<accession>A0A0H4B304</accession>
<dbReference type="GO" id="GO:0005615">
    <property type="term" value="C:extracellular space"/>
    <property type="evidence" value="ECO:0007669"/>
    <property type="project" value="TreeGrafter"/>
</dbReference>
<dbReference type="GO" id="GO:0008284">
    <property type="term" value="P:positive regulation of cell population proliferation"/>
    <property type="evidence" value="ECO:0007669"/>
    <property type="project" value="TreeGrafter"/>
</dbReference>
<proteinExistence type="evidence at transcript level"/>
<dbReference type="EMBL" id="KR045744">
    <property type="protein sequence ID" value="AKN56976.1"/>
    <property type="molecule type" value="mRNA"/>
</dbReference>
<dbReference type="PANTHER" id="PTHR11633:SF1">
    <property type="entry name" value="LD28763P"/>
    <property type="match status" value="1"/>
</dbReference>
<dbReference type="InterPro" id="IPR000072">
    <property type="entry name" value="PDGF/VEGF_dom"/>
</dbReference>
<protein>
    <submittedName>
        <fullName evidence="7">Vascular endothelial growth factor A</fullName>
    </submittedName>
</protein>
<evidence type="ECO:0000313" key="7">
    <source>
        <dbReference type="EMBL" id="AKN56976.1"/>
    </source>
</evidence>
<gene>
    <name evidence="7" type="primary">VEGFA</name>
</gene>
<dbReference type="SMART" id="SM00141">
    <property type="entry name" value="PDGF"/>
    <property type="match status" value="1"/>
</dbReference>
<feature type="domain" description="Platelet-derived growth factor (PDGF) family profile" evidence="6">
    <location>
        <begin position="15"/>
        <end position="95"/>
    </location>
</feature>
<evidence type="ECO:0000256" key="4">
    <source>
        <dbReference type="RuleBase" id="RU003818"/>
    </source>
</evidence>
<feature type="region of interest" description="Disordered" evidence="5">
    <location>
        <begin position="254"/>
        <end position="277"/>
    </location>
</feature>
<dbReference type="GO" id="GO:0051781">
    <property type="term" value="P:positive regulation of cell division"/>
    <property type="evidence" value="ECO:0007669"/>
    <property type="project" value="UniProtKB-KW"/>
</dbReference>
<sequence length="308" mass="34163">MAAFDGCNVRVQTVNLPEHPLHDYIVWPPCTRLKRCGGCPTSRSLVCEPIEEREVFLKVFDATLPYPGAHRFDIMGVRVVKLLEHVACEAQCKVKAQDCNEHQKYEPYQCSCICTNEIRALREPCPESHTWDESKCDCVCKNKDTHTCMSPAYYHSGTCRCTLKTGVSGDIDVDKLIEDLKKGLLHSESVINNTESEPVSVKGNAEVKEDQNTTSLKPAGKIAEVAKIDVNKESVNQTSVELKDEKSPLTLPVRKSTIPTTTTKTTTPAPPAKTTENPCKDTICFGTWKPRLRPDGRCGCFPPHVAST</sequence>
<evidence type="ECO:0000259" key="6">
    <source>
        <dbReference type="PROSITE" id="PS50278"/>
    </source>
</evidence>
<comment type="similarity">
    <text evidence="1 4">Belongs to the PDGF/VEGF growth factor family.</text>
</comment>
<evidence type="ECO:0000256" key="3">
    <source>
        <dbReference type="ARBA" id="ARBA00023246"/>
    </source>
</evidence>
<dbReference type="GO" id="GO:0016020">
    <property type="term" value="C:membrane"/>
    <property type="evidence" value="ECO:0007669"/>
    <property type="project" value="InterPro"/>
</dbReference>
<dbReference type="AlphaFoldDB" id="A0A0H4B304"/>
<dbReference type="GO" id="GO:0008083">
    <property type="term" value="F:growth factor activity"/>
    <property type="evidence" value="ECO:0007669"/>
    <property type="project" value="UniProtKB-KW"/>
</dbReference>
<dbReference type="Pfam" id="PF00341">
    <property type="entry name" value="PDGF"/>
    <property type="match status" value="1"/>
</dbReference>
<dbReference type="PROSITE" id="PS50278">
    <property type="entry name" value="PDGF_2"/>
    <property type="match status" value="1"/>
</dbReference>
<dbReference type="InterPro" id="IPR029034">
    <property type="entry name" value="Cystine-knot_cytokine"/>
</dbReference>
<dbReference type="Gene3D" id="2.10.90.10">
    <property type="entry name" value="Cystine-knot cytokines"/>
    <property type="match status" value="1"/>
</dbReference>
<name>A0A0H4B304_MERMT</name>